<organism evidence="3 4">
    <name type="scientific">Blautia wexlerae</name>
    <dbReference type="NCBI Taxonomy" id="418240"/>
    <lineage>
        <taxon>Bacteria</taxon>
        <taxon>Bacillati</taxon>
        <taxon>Bacillota</taxon>
        <taxon>Clostridia</taxon>
        <taxon>Lachnospirales</taxon>
        <taxon>Lachnospiraceae</taxon>
        <taxon>Blautia</taxon>
    </lineage>
</organism>
<evidence type="ECO:0000313" key="4">
    <source>
        <dbReference type="Proteomes" id="UP000477156"/>
    </source>
</evidence>
<evidence type="ECO:0000313" key="3">
    <source>
        <dbReference type="EMBL" id="MZS89520.1"/>
    </source>
</evidence>
<name>A0A6L8XUU5_9FIRM</name>
<dbReference type="Pfam" id="PF23343">
    <property type="entry name" value="REP_ORF2-G2P"/>
    <property type="match status" value="1"/>
</dbReference>
<proteinExistence type="predicted"/>
<gene>
    <name evidence="3" type="ORF">GT712_10665</name>
</gene>
<feature type="compositionally biased region" description="Basic and acidic residues" evidence="1">
    <location>
        <begin position="30"/>
        <end position="45"/>
    </location>
</feature>
<dbReference type="Proteomes" id="UP000477156">
    <property type="component" value="Unassembled WGS sequence"/>
</dbReference>
<evidence type="ECO:0000259" key="2">
    <source>
        <dbReference type="Pfam" id="PF23343"/>
    </source>
</evidence>
<accession>A0A6L8XUU5</accession>
<feature type="domain" description="Replication-associated protein ORF2/G2P" evidence="2">
    <location>
        <begin position="69"/>
        <end position="171"/>
    </location>
</feature>
<reference evidence="3 4" key="1">
    <citation type="journal article" date="2019" name="Nat. Med.">
        <title>A library of human gut bacterial isolates paired with longitudinal multiomics data enables mechanistic microbiome research.</title>
        <authorList>
            <person name="Poyet M."/>
            <person name="Groussin M."/>
            <person name="Gibbons S.M."/>
            <person name="Avila-Pacheco J."/>
            <person name="Jiang X."/>
            <person name="Kearney S.M."/>
            <person name="Perrotta A.R."/>
            <person name="Berdy B."/>
            <person name="Zhao S."/>
            <person name="Lieberman T.D."/>
            <person name="Swanson P.K."/>
            <person name="Smith M."/>
            <person name="Roesemann S."/>
            <person name="Alexander J.E."/>
            <person name="Rich S.A."/>
            <person name="Livny J."/>
            <person name="Vlamakis H."/>
            <person name="Clish C."/>
            <person name="Bullock K."/>
            <person name="Deik A."/>
            <person name="Scott J."/>
            <person name="Pierce K.A."/>
            <person name="Xavier R.J."/>
            <person name="Alm E.J."/>
        </authorList>
    </citation>
    <scope>NUCLEOTIDE SEQUENCE [LARGE SCALE GENOMIC DNA]</scope>
    <source>
        <strain evidence="3 4">BIOML-A12</strain>
    </source>
</reference>
<feature type="region of interest" description="Disordered" evidence="1">
    <location>
        <begin position="23"/>
        <end position="47"/>
    </location>
</feature>
<dbReference type="InterPro" id="IPR056906">
    <property type="entry name" value="ORF2/G2P_dom"/>
</dbReference>
<dbReference type="RefSeq" id="WP_161276238.1">
    <property type="nucleotide sequence ID" value="NZ_WWUZ01000006.1"/>
</dbReference>
<evidence type="ECO:0000256" key="1">
    <source>
        <dbReference type="SAM" id="MobiDB-lite"/>
    </source>
</evidence>
<comment type="caution">
    <text evidence="3">The sequence shown here is derived from an EMBL/GenBank/DDBJ whole genome shotgun (WGS) entry which is preliminary data.</text>
</comment>
<dbReference type="EMBL" id="WWVF01000019">
    <property type="protein sequence ID" value="MZS89520.1"/>
    <property type="molecule type" value="Genomic_DNA"/>
</dbReference>
<sequence length="252" mass="30331">MRWAYIREIWDFDSTIEIEEKHTGRYGAKGQEREEKRKATPEEIAKQNQWRRQRDVRRLIKWNFSPGDYWMTLTYKKGDRPTWEQMKKDLGKLIRKVRTKYRKKGWELKYIYRLAIGKKGGPHVHLLVNREADQETGTDRIVSELWENGHVYFASLYDAGGYVKLSEYITKPLEEHEPDEIKRYSCSRNLVRKEPKQKEIKRRSLVDRHKQPIYPKAPKGYYVEPESVKMGINPHTGYAYRHYALVKIDRRI</sequence>
<protein>
    <recommendedName>
        <fullName evidence="2">Replication-associated protein ORF2/G2P domain-containing protein</fullName>
    </recommendedName>
</protein>
<dbReference type="AlphaFoldDB" id="A0A6L8XUU5"/>